<dbReference type="GeneTree" id="ENSGT00940000159351"/>
<dbReference type="InterPro" id="IPR037185">
    <property type="entry name" value="EmrE-like"/>
</dbReference>
<feature type="transmembrane region" description="Helical" evidence="7">
    <location>
        <begin position="92"/>
        <end position="118"/>
    </location>
</feature>
<comment type="function">
    <text evidence="5">Putative transporter.</text>
</comment>
<protein>
    <submittedName>
        <fullName evidence="9">Solute carrier family 35 member E2B</fullName>
    </submittedName>
</protein>
<keyword evidence="4 7" id="KW-0472">Membrane</keyword>
<sequence>MLSTTIIGCLKMFVPCCLYQHKSRAEYPPNFIMIMLFVGLVRFITVVLGLVSLKNVAVSFAETVKSSAPMFTVIMSRLILGEYTGLWVNLSLFPVMAGLALCTASEMSFNMLGFSAALSTNIMDWSVADKRLLQETLQFYTSAAAVIMLIPAWAFLLDIPSIGKSGRSFIWSQDIVLLLLFDGCLFHLQSVTAYALMGRISPVTFRCGVVNPLNPTYRRGLRI</sequence>
<evidence type="ECO:0000256" key="5">
    <source>
        <dbReference type="ARBA" id="ARBA00093767"/>
    </source>
</evidence>
<evidence type="ECO:0000256" key="7">
    <source>
        <dbReference type="SAM" id="Phobius"/>
    </source>
</evidence>
<dbReference type="Pfam" id="PF03151">
    <property type="entry name" value="TPT"/>
    <property type="match status" value="1"/>
</dbReference>
<dbReference type="SUPFAM" id="SSF103481">
    <property type="entry name" value="Multidrug resistance efflux transporter EmrE"/>
    <property type="match status" value="1"/>
</dbReference>
<dbReference type="PANTHER" id="PTHR11132">
    <property type="entry name" value="SOLUTE CARRIER FAMILY 35"/>
    <property type="match status" value="1"/>
</dbReference>
<dbReference type="InterPro" id="IPR004853">
    <property type="entry name" value="Sugar_P_trans_dom"/>
</dbReference>
<reference evidence="9" key="1">
    <citation type="submission" date="2025-08" db="UniProtKB">
        <authorList>
            <consortium name="Ensembl"/>
        </authorList>
    </citation>
    <scope>IDENTIFICATION</scope>
</reference>
<comment type="subcellular location">
    <subcellularLocation>
        <location evidence="1">Membrane</location>
        <topology evidence="1">Multi-pass membrane protein</topology>
    </subcellularLocation>
</comment>
<feature type="transmembrane region" description="Helical" evidence="7">
    <location>
        <begin position="176"/>
        <end position="196"/>
    </location>
</feature>
<evidence type="ECO:0000256" key="4">
    <source>
        <dbReference type="ARBA" id="ARBA00023136"/>
    </source>
</evidence>
<feature type="transmembrane region" description="Helical" evidence="7">
    <location>
        <begin position="31"/>
        <end position="51"/>
    </location>
</feature>
<feature type="domain" description="Sugar phosphate transporter" evidence="8">
    <location>
        <begin position="16"/>
        <end position="208"/>
    </location>
</feature>
<feature type="transmembrane region" description="Helical" evidence="7">
    <location>
        <begin position="139"/>
        <end position="156"/>
    </location>
</feature>
<proteinExistence type="inferred from homology"/>
<dbReference type="GO" id="GO:0016020">
    <property type="term" value="C:membrane"/>
    <property type="evidence" value="ECO:0007669"/>
    <property type="project" value="UniProtKB-SubCell"/>
</dbReference>
<keyword evidence="10" id="KW-1185">Reference proteome</keyword>
<dbReference type="Proteomes" id="UP000694383">
    <property type="component" value="Unplaced"/>
</dbReference>
<reference evidence="9" key="2">
    <citation type="submission" date="2025-09" db="UniProtKB">
        <authorList>
            <consortium name="Ensembl"/>
        </authorList>
    </citation>
    <scope>IDENTIFICATION</scope>
</reference>
<dbReference type="InterPro" id="IPR050186">
    <property type="entry name" value="TPT_transporter"/>
</dbReference>
<evidence type="ECO:0000259" key="8">
    <source>
        <dbReference type="Pfam" id="PF03151"/>
    </source>
</evidence>
<evidence type="ECO:0000313" key="9">
    <source>
        <dbReference type="Ensembl" id="ENSOSIP00000005913.1"/>
    </source>
</evidence>
<evidence type="ECO:0000256" key="6">
    <source>
        <dbReference type="ARBA" id="ARBA00093775"/>
    </source>
</evidence>
<comment type="similarity">
    <text evidence="6">Belongs to the TPT transporter family. SLC35E subfamily.</text>
</comment>
<evidence type="ECO:0000256" key="3">
    <source>
        <dbReference type="ARBA" id="ARBA00022989"/>
    </source>
</evidence>
<dbReference type="Ensembl" id="ENSOSIT00000006339.1">
    <property type="protein sequence ID" value="ENSOSIP00000005913.1"/>
    <property type="gene ID" value="ENSOSIG00000004052.1"/>
</dbReference>
<evidence type="ECO:0000313" key="10">
    <source>
        <dbReference type="Proteomes" id="UP000694383"/>
    </source>
</evidence>
<evidence type="ECO:0000256" key="2">
    <source>
        <dbReference type="ARBA" id="ARBA00022692"/>
    </source>
</evidence>
<accession>A0A8C7WZV6</accession>
<evidence type="ECO:0000256" key="1">
    <source>
        <dbReference type="ARBA" id="ARBA00004141"/>
    </source>
</evidence>
<organism evidence="9 10">
    <name type="scientific">Oryzias sinensis</name>
    <name type="common">Chinese medaka</name>
    <dbReference type="NCBI Taxonomy" id="183150"/>
    <lineage>
        <taxon>Eukaryota</taxon>
        <taxon>Metazoa</taxon>
        <taxon>Chordata</taxon>
        <taxon>Craniata</taxon>
        <taxon>Vertebrata</taxon>
        <taxon>Euteleostomi</taxon>
        <taxon>Actinopterygii</taxon>
        <taxon>Neopterygii</taxon>
        <taxon>Teleostei</taxon>
        <taxon>Neoteleostei</taxon>
        <taxon>Acanthomorphata</taxon>
        <taxon>Ovalentaria</taxon>
        <taxon>Atherinomorphae</taxon>
        <taxon>Beloniformes</taxon>
        <taxon>Adrianichthyidae</taxon>
        <taxon>Oryziinae</taxon>
        <taxon>Oryzias</taxon>
    </lineage>
</organism>
<keyword evidence="3 7" id="KW-1133">Transmembrane helix</keyword>
<dbReference type="AlphaFoldDB" id="A0A8C7WZV6"/>
<keyword evidence="2 7" id="KW-0812">Transmembrane</keyword>
<name>A0A8C7WZV6_9TELE</name>